<accession>A0AAE1EC18</accession>
<feature type="region of interest" description="Disordered" evidence="1">
    <location>
        <begin position="45"/>
        <end position="68"/>
    </location>
</feature>
<dbReference type="EMBL" id="JAWDGP010000364">
    <property type="protein sequence ID" value="KAK3801165.1"/>
    <property type="molecule type" value="Genomic_DNA"/>
</dbReference>
<protein>
    <submittedName>
        <fullName evidence="2">Uncharacterized protein</fullName>
    </submittedName>
</protein>
<dbReference type="Proteomes" id="UP001283361">
    <property type="component" value="Unassembled WGS sequence"/>
</dbReference>
<dbReference type="AlphaFoldDB" id="A0AAE1EC18"/>
<reference evidence="2" key="1">
    <citation type="journal article" date="2023" name="G3 (Bethesda)">
        <title>A reference genome for the long-term kleptoplast-retaining sea slug Elysia crispata morphotype clarki.</title>
        <authorList>
            <person name="Eastman K.E."/>
            <person name="Pendleton A.L."/>
            <person name="Shaikh M.A."/>
            <person name="Suttiyut T."/>
            <person name="Ogas R."/>
            <person name="Tomko P."/>
            <person name="Gavelis G."/>
            <person name="Widhalm J.R."/>
            <person name="Wisecaver J.H."/>
        </authorList>
    </citation>
    <scope>NUCLEOTIDE SEQUENCE</scope>
    <source>
        <strain evidence="2">ECLA1</strain>
    </source>
</reference>
<comment type="caution">
    <text evidence="2">The sequence shown here is derived from an EMBL/GenBank/DDBJ whole genome shotgun (WGS) entry which is preliminary data.</text>
</comment>
<feature type="compositionally biased region" description="Basic residues" evidence="1">
    <location>
        <begin position="48"/>
        <end position="61"/>
    </location>
</feature>
<sequence>MGELNTGRPSPTQRVPRWRIGERLQDMGVRSSGGRGVQAVLLPSRNPSKVRRRSYRAKRGALKPLPLL</sequence>
<keyword evidence="3" id="KW-1185">Reference proteome</keyword>
<organism evidence="2 3">
    <name type="scientific">Elysia crispata</name>
    <name type="common">lettuce slug</name>
    <dbReference type="NCBI Taxonomy" id="231223"/>
    <lineage>
        <taxon>Eukaryota</taxon>
        <taxon>Metazoa</taxon>
        <taxon>Spiralia</taxon>
        <taxon>Lophotrochozoa</taxon>
        <taxon>Mollusca</taxon>
        <taxon>Gastropoda</taxon>
        <taxon>Heterobranchia</taxon>
        <taxon>Euthyneura</taxon>
        <taxon>Panpulmonata</taxon>
        <taxon>Sacoglossa</taxon>
        <taxon>Placobranchoidea</taxon>
        <taxon>Plakobranchidae</taxon>
        <taxon>Elysia</taxon>
    </lineage>
</organism>
<evidence type="ECO:0000313" key="3">
    <source>
        <dbReference type="Proteomes" id="UP001283361"/>
    </source>
</evidence>
<name>A0AAE1EC18_9GAST</name>
<evidence type="ECO:0000313" key="2">
    <source>
        <dbReference type="EMBL" id="KAK3801165.1"/>
    </source>
</evidence>
<proteinExistence type="predicted"/>
<gene>
    <name evidence="2" type="ORF">RRG08_006882</name>
</gene>
<evidence type="ECO:0000256" key="1">
    <source>
        <dbReference type="SAM" id="MobiDB-lite"/>
    </source>
</evidence>